<organism evidence="1">
    <name type="scientific">uncultured Caudovirales phage</name>
    <dbReference type="NCBI Taxonomy" id="2100421"/>
    <lineage>
        <taxon>Viruses</taxon>
        <taxon>Duplodnaviria</taxon>
        <taxon>Heunggongvirae</taxon>
        <taxon>Uroviricota</taxon>
        <taxon>Caudoviricetes</taxon>
        <taxon>Peduoviridae</taxon>
        <taxon>Maltschvirus</taxon>
        <taxon>Maltschvirus maltsch</taxon>
    </lineage>
</organism>
<dbReference type="EMBL" id="LR797814">
    <property type="protein sequence ID" value="CAB4240535.1"/>
    <property type="molecule type" value="Genomic_DNA"/>
</dbReference>
<evidence type="ECO:0000313" key="1">
    <source>
        <dbReference type="EMBL" id="CAB4240535.1"/>
    </source>
</evidence>
<protein>
    <submittedName>
        <fullName evidence="1">Uncharacterized protein</fullName>
    </submittedName>
</protein>
<proteinExistence type="predicted"/>
<sequence length="69" mass="7960">MKQKSYKREFAVVMWLHLVWLTVYGNPEMVNVLVWPYTGFILGAFGLQSIATQTELFKKVQPNDPSANQ</sequence>
<accession>A0A6J5T7L1</accession>
<reference evidence="1" key="1">
    <citation type="submission" date="2020-05" db="EMBL/GenBank/DDBJ databases">
        <authorList>
            <person name="Chiriac C."/>
            <person name="Salcher M."/>
            <person name="Ghai R."/>
            <person name="Kavagutti S V."/>
        </authorList>
    </citation>
    <scope>NUCLEOTIDE SEQUENCE</scope>
</reference>
<name>A0A6J5T7L1_9CAUD</name>
<gene>
    <name evidence="1" type="ORF">UFOVP3_32</name>
</gene>